<feature type="region of interest" description="Disordered" evidence="1">
    <location>
        <begin position="1"/>
        <end position="160"/>
    </location>
</feature>
<dbReference type="AlphaFoldDB" id="A0A6J4V0C9"/>
<evidence type="ECO:0000313" key="2">
    <source>
        <dbReference type="EMBL" id="CAA9563706.1"/>
    </source>
</evidence>
<proteinExistence type="predicted"/>
<reference evidence="2" key="1">
    <citation type="submission" date="2020-02" db="EMBL/GenBank/DDBJ databases">
        <authorList>
            <person name="Meier V. D."/>
        </authorList>
    </citation>
    <scope>NUCLEOTIDE SEQUENCE</scope>
    <source>
        <strain evidence="2">AVDCRST_MAG59</strain>
    </source>
</reference>
<dbReference type="EMBL" id="CADCWF010000187">
    <property type="protein sequence ID" value="CAA9563706.1"/>
    <property type="molecule type" value="Genomic_DNA"/>
</dbReference>
<organism evidence="2">
    <name type="scientific">uncultured Thermomicrobiales bacterium</name>
    <dbReference type="NCBI Taxonomy" id="1645740"/>
    <lineage>
        <taxon>Bacteria</taxon>
        <taxon>Pseudomonadati</taxon>
        <taxon>Thermomicrobiota</taxon>
        <taxon>Thermomicrobia</taxon>
        <taxon>Thermomicrobiales</taxon>
        <taxon>environmental samples</taxon>
    </lineage>
</organism>
<feature type="compositionally biased region" description="Basic residues" evidence="1">
    <location>
        <begin position="55"/>
        <end position="66"/>
    </location>
</feature>
<gene>
    <name evidence="2" type="ORF">AVDCRST_MAG59-2815</name>
</gene>
<feature type="non-terminal residue" evidence="2">
    <location>
        <position position="160"/>
    </location>
</feature>
<protein>
    <submittedName>
        <fullName evidence="2">Uncharacterized protein</fullName>
    </submittedName>
</protein>
<feature type="non-terminal residue" evidence="2">
    <location>
        <position position="1"/>
    </location>
</feature>
<evidence type="ECO:0000256" key="1">
    <source>
        <dbReference type="SAM" id="MobiDB-lite"/>
    </source>
</evidence>
<accession>A0A6J4V0C9</accession>
<feature type="compositionally biased region" description="Basic and acidic residues" evidence="1">
    <location>
        <begin position="21"/>
        <end position="36"/>
    </location>
</feature>
<name>A0A6J4V0C9_9BACT</name>
<sequence>GDGAATLRAGPGRGRGAVVPRHPDLGEGDGRADRGRPRSGRAGDPGRVRLALARPPRRGRGVLRRRGRDDLHLRRRADRRGTGDLGLGPARGAARVPRRGHGAGAVAPVDHPGRVRAVRRRDGRAGNRGGGTADRGARHGGADGPGRQVPPGHPRPAARL</sequence>